<dbReference type="EMBL" id="JAAIUW010000007">
    <property type="protein sequence ID" value="KAF7824695.1"/>
    <property type="molecule type" value="Genomic_DNA"/>
</dbReference>
<keyword evidence="2" id="KW-1185">Reference proteome</keyword>
<dbReference type="AlphaFoldDB" id="A0A834TQE3"/>
<sequence>MREGGGLVGIGVFRRKGRGGGG</sequence>
<dbReference type="Proteomes" id="UP000634136">
    <property type="component" value="Unassembled WGS sequence"/>
</dbReference>
<gene>
    <name evidence="1" type="ORF">G2W53_022839</name>
</gene>
<accession>A0A834TQE3</accession>
<name>A0A834TQE3_9FABA</name>
<organism evidence="1 2">
    <name type="scientific">Senna tora</name>
    <dbReference type="NCBI Taxonomy" id="362788"/>
    <lineage>
        <taxon>Eukaryota</taxon>
        <taxon>Viridiplantae</taxon>
        <taxon>Streptophyta</taxon>
        <taxon>Embryophyta</taxon>
        <taxon>Tracheophyta</taxon>
        <taxon>Spermatophyta</taxon>
        <taxon>Magnoliopsida</taxon>
        <taxon>eudicotyledons</taxon>
        <taxon>Gunneridae</taxon>
        <taxon>Pentapetalae</taxon>
        <taxon>rosids</taxon>
        <taxon>fabids</taxon>
        <taxon>Fabales</taxon>
        <taxon>Fabaceae</taxon>
        <taxon>Caesalpinioideae</taxon>
        <taxon>Cassia clade</taxon>
        <taxon>Senna</taxon>
    </lineage>
</organism>
<comment type="caution">
    <text evidence="1">The sequence shown here is derived from an EMBL/GenBank/DDBJ whole genome shotgun (WGS) entry which is preliminary data.</text>
</comment>
<evidence type="ECO:0000313" key="1">
    <source>
        <dbReference type="EMBL" id="KAF7824695.1"/>
    </source>
</evidence>
<reference evidence="1" key="1">
    <citation type="submission" date="2020-09" db="EMBL/GenBank/DDBJ databases">
        <title>Genome-Enabled Discovery of Anthraquinone Biosynthesis in Senna tora.</title>
        <authorList>
            <person name="Kang S.-H."/>
            <person name="Pandey R.P."/>
            <person name="Lee C.-M."/>
            <person name="Sim J.-S."/>
            <person name="Jeong J.-T."/>
            <person name="Choi B.-S."/>
            <person name="Jung M."/>
            <person name="Ginzburg D."/>
            <person name="Zhao K."/>
            <person name="Won S.Y."/>
            <person name="Oh T.-J."/>
            <person name="Yu Y."/>
            <person name="Kim N.-H."/>
            <person name="Lee O.R."/>
            <person name="Lee T.-H."/>
            <person name="Bashyal P."/>
            <person name="Kim T.-S."/>
            <person name="Lee W.-H."/>
            <person name="Kawkins C."/>
            <person name="Kim C.-K."/>
            <person name="Kim J.S."/>
            <person name="Ahn B.O."/>
            <person name="Rhee S.Y."/>
            <person name="Sohng J.K."/>
        </authorList>
    </citation>
    <scope>NUCLEOTIDE SEQUENCE</scope>
    <source>
        <tissue evidence="1">Leaf</tissue>
    </source>
</reference>
<evidence type="ECO:0000313" key="2">
    <source>
        <dbReference type="Proteomes" id="UP000634136"/>
    </source>
</evidence>
<proteinExistence type="predicted"/>
<protein>
    <submittedName>
        <fullName evidence="1">Uncharacterized protein</fullName>
    </submittedName>
</protein>